<evidence type="ECO:0000313" key="5">
    <source>
        <dbReference type="EMBL" id="MDT0305688.1"/>
    </source>
</evidence>
<evidence type="ECO:0000259" key="3">
    <source>
        <dbReference type="Pfam" id="PF23493"/>
    </source>
</evidence>
<keyword evidence="2" id="KW-0812">Transmembrane</keyword>
<dbReference type="RefSeq" id="WP_311628600.1">
    <property type="nucleotide sequence ID" value="NZ_JAVREN010000002.1"/>
</dbReference>
<evidence type="ECO:0000256" key="1">
    <source>
        <dbReference type="SAM" id="Coils"/>
    </source>
</evidence>
<gene>
    <name evidence="5" type="ORF">RM780_01750</name>
</gene>
<comment type="caution">
    <text evidence="5">The sequence shown here is derived from an EMBL/GenBank/DDBJ whole genome shotgun (WGS) entry which is preliminary data.</text>
</comment>
<evidence type="ECO:0000313" key="6">
    <source>
        <dbReference type="Proteomes" id="UP001183388"/>
    </source>
</evidence>
<dbReference type="Proteomes" id="UP001183388">
    <property type="component" value="Unassembled WGS sequence"/>
</dbReference>
<sequence length="236" mass="25236">MGPAAGAEEGRVTVVGLTPGERLLLWAGLPALGIVLGFLLPPVADGATGLPWAPLEGPLELIASWEGPWVAAALAGTGLLLGAGLAFLAVLTCLRITLTDDRIRLDKDGRTRTLRREDVAAVFLDGKRLVVLAPDTRELLREEPEGGAEALAAAFAAHGYPWRDGGDPYAEHFRRWVPGAPEAPAGVNALLKARESALRKKSRQDAEELREEVQKLGAVVRDGSGHRQYWRPLIPS</sequence>
<feature type="domain" description="YqeB PH" evidence="4">
    <location>
        <begin position="13"/>
        <end position="163"/>
    </location>
</feature>
<dbReference type="Pfam" id="PF23493">
    <property type="entry name" value="CysS_C"/>
    <property type="match status" value="1"/>
</dbReference>
<accession>A0ABU2L2B1</accession>
<organism evidence="5 6">
    <name type="scientific">Streptomyces boetiae</name>
    <dbReference type="NCBI Taxonomy" id="3075541"/>
    <lineage>
        <taxon>Bacteria</taxon>
        <taxon>Bacillati</taxon>
        <taxon>Actinomycetota</taxon>
        <taxon>Actinomycetes</taxon>
        <taxon>Kitasatosporales</taxon>
        <taxon>Streptomycetaceae</taxon>
        <taxon>Streptomyces</taxon>
    </lineage>
</organism>
<feature type="transmembrane region" description="Helical" evidence="2">
    <location>
        <begin position="23"/>
        <end position="44"/>
    </location>
</feature>
<keyword evidence="2" id="KW-1133">Transmembrane helix</keyword>
<evidence type="ECO:0000256" key="2">
    <source>
        <dbReference type="SAM" id="Phobius"/>
    </source>
</evidence>
<dbReference type="InterPro" id="IPR057798">
    <property type="entry name" value="PH_YqeB"/>
</dbReference>
<dbReference type="EMBL" id="JAVREN010000002">
    <property type="protein sequence ID" value="MDT0305688.1"/>
    <property type="molecule type" value="Genomic_DNA"/>
</dbReference>
<feature type="domain" description="Cysteinyl-tRNA ligase anticodon binding" evidence="3">
    <location>
        <begin position="181"/>
        <end position="231"/>
    </location>
</feature>
<dbReference type="InterPro" id="IPR056411">
    <property type="entry name" value="CysS_C"/>
</dbReference>
<name>A0ABU2L2B1_9ACTN</name>
<keyword evidence="2" id="KW-0472">Membrane</keyword>
<protein>
    <submittedName>
        <fullName evidence="5">Uncharacterized protein</fullName>
    </submittedName>
</protein>
<evidence type="ECO:0000259" key="4">
    <source>
        <dbReference type="Pfam" id="PF23494"/>
    </source>
</evidence>
<keyword evidence="1" id="KW-0175">Coiled coil</keyword>
<keyword evidence="6" id="KW-1185">Reference proteome</keyword>
<reference evidence="6" key="1">
    <citation type="submission" date="2023-07" db="EMBL/GenBank/DDBJ databases">
        <title>30 novel species of actinomycetes from the DSMZ collection.</title>
        <authorList>
            <person name="Nouioui I."/>
        </authorList>
    </citation>
    <scope>NUCLEOTIDE SEQUENCE [LARGE SCALE GENOMIC DNA]</scope>
    <source>
        <strain evidence="6">DSM 44917</strain>
    </source>
</reference>
<feature type="coiled-coil region" evidence="1">
    <location>
        <begin position="192"/>
        <end position="219"/>
    </location>
</feature>
<proteinExistence type="predicted"/>
<dbReference type="Pfam" id="PF23494">
    <property type="entry name" value="bPH_10"/>
    <property type="match status" value="1"/>
</dbReference>
<feature type="transmembrane region" description="Helical" evidence="2">
    <location>
        <begin position="69"/>
        <end position="94"/>
    </location>
</feature>